<dbReference type="InterPro" id="IPR001841">
    <property type="entry name" value="Znf_RING"/>
</dbReference>
<proteinExistence type="predicted"/>
<feature type="region of interest" description="Disordered" evidence="6">
    <location>
        <begin position="41"/>
        <end position="127"/>
    </location>
</feature>
<dbReference type="PANTHER" id="PTHR11224:SF59">
    <property type="entry name" value="RING-TYPE E3 UBIQUITIN TRANSFERASE"/>
    <property type="match status" value="1"/>
</dbReference>
<dbReference type="OMA" id="RHNPAML"/>
<organism evidence="9 10">
    <name type="scientific">Ustilago hordei</name>
    <name type="common">Barley covered smut fungus</name>
    <dbReference type="NCBI Taxonomy" id="120017"/>
    <lineage>
        <taxon>Eukaryota</taxon>
        <taxon>Fungi</taxon>
        <taxon>Dikarya</taxon>
        <taxon>Basidiomycota</taxon>
        <taxon>Ustilaginomycotina</taxon>
        <taxon>Ustilaginomycetes</taxon>
        <taxon>Ustilaginales</taxon>
        <taxon>Ustilaginaceae</taxon>
        <taxon>Ustilago</taxon>
    </lineage>
</organism>
<sequence>MQAEAGPSRSSGPASKAQQDTPCRYFYRSGRCKRGDKCLFSHQRQRKGEPSDSAPSSSLKQSRTTPLSAQAPDFTPRSAPQSQLSAGAEPFEPSSQGSRDEDAWQDVDPAPASPIKPRAVPMKGVPASVSENTEPCGICMEIPEVYAHHPNCDHSFCPSCLREWRRQHAQAKNKNCPTCRTSSKFTFVTPQPFTSGARILALQRFKERAATTPCKIFTKSLALSNKRTKPFCVFGDDCLYQHHINGQPYKFGVGRYRIAHYRKGTKRLVRPSARTERTIGAEFFDRIRDMDERVRMFLATRVLVNARVAQSTGETHLE</sequence>
<evidence type="ECO:0000259" key="7">
    <source>
        <dbReference type="PROSITE" id="PS50089"/>
    </source>
</evidence>
<feature type="domain" description="C3H1-type" evidence="8">
    <location>
        <begin position="208"/>
        <end position="245"/>
    </location>
</feature>
<dbReference type="Gene3D" id="3.30.40.10">
    <property type="entry name" value="Zinc/RING finger domain, C3HC4 (zinc finger)"/>
    <property type="match status" value="1"/>
</dbReference>
<dbReference type="PROSITE" id="PS50103">
    <property type="entry name" value="ZF_C3H1"/>
    <property type="match status" value="2"/>
</dbReference>
<evidence type="ECO:0000256" key="6">
    <source>
        <dbReference type="SAM" id="MobiDB-lite"/>
    </source>
</evidence>
<feature type="compositionally biased region" description="Polar residues" evidence="6">
    <location>
        <begin position="53"/>
        <end position="68"/>
    </location>
</feature>
<dbReference type="SMART" id="SM00184">
    <property type="entry name" value="RING"/>
    <property type="match status" value="1"/>
</dbReference>
<dbReference type="STRING" id="1128400.I2G6X6"/>
<feature type="domain" description="C3H1-type" evidence="8">
    <location>
        <begin position="17"/>
        <end position="45"/>
    </location>
</feature>
<protein>
    <submittedName>
        <fullName evidence="9">Related to makorin ring zinc finger protein</fullName>
    </submittedName>
</protein>
<evidence type="ECO:0000256" key="4">
    <source>
        <dbReference type="ARBA" id="ARBA00022833"/>
    </source>
</evidence>
<dbReference type="GO" id="GO:0000209">
    <property type="term" value="P:protein polyubiquitination"/>
    <property type="evidence" value="ECO:0007669"/>
    <property type="project" value="InterPro"/>
</dbReference>
<dbReference type="Gene3D" id="4.10.1000.10">
    <property type="entry name" value="Zinc finger, CCCH-type"/>
    <property type="match status" value="1"/>
</dbReference>
<dbReference type="GO" id="GO:0008270">
    <property type="term" value="F:zinc ion binding"/>
    <property type="evidence" value="ECO:0007669"/>
    <property type="project" value="UniProtKB-KW"/>
</dbReference>
<dbReference type="InterPro" id="IPR045072">
    <property type="entry name" value="MKRN-like"/>
</dbReference>
<evidence type="ECO:0000256" key="5">
    <source>
        <dbReference type="PROSITE-ProRule" id="PRU00723"/>
    </source>
</evidence>
<dbReference type="AlphaFoldDB" id="I2G6X6"/>
<gene>
    <name evidence="9" type="ORF">UHOR_01458</name>
</gene>
<evidence type="ECO:0000256" key="3">
    <source>
        <dbReference type="ARBA" id="ARBA00022771"/>
    </source>
</evidence>
<comment type="caution">
    <text evidence="9">The sequence shown here is derived from an EMBL/GenBank/DDBJ whole genome shotgun (WGS) entry which is preliminary data.</text>
</comment>
<keyword evidence="10" id="KW-1185">Reference proteome</keyword>
<dbReference type="Pfam" id="PF00642">
    <property type="entry name" value="zf-CCCH"/>
    <property type="match status" value="1"/>
</dbReference>
<reference evidence="9 10" key="1">
    <citation type="journal article" date="2012" name="Plant Cell">
        <title>Genome comparison of barley and maize smut fungi reveals targeted loss of RNA silencing components and species-specific presence of transposable elements.</title>
        <authorList>
            <person name="Laurie J.D."/>
            <person name="Ali S."/>
            <person name="Linning R."/>
            <person name="Mannhaupt G."/>
            <person name="Wong P."/>
            <person name="Gueldener U."/>
            <person name="Muensterkoetter M."/>
            <person name="Moore R."/>
            <person name="Kahmann R."/>
            <person name="Bakkeren G."/>
            <person name="Schirawski J."/>
        </authorList>
    </citation>
    <scope>NUCLEOTIDE SEQUENCE [LARGE SCALE GENOMIC DNA]</scope>
    <source>
        <strain evidence="10">Uh4875-4</strain>
    </source>
</reference>
<evidence type="ECO:0000256" key="2">
    <source>
        <dbReference type="ARBA" id="ARBA00022723"/>
    </source>
</evidence>
<dbReference type="PANTHER" id="PTHR11224">
    <property type="entry name" value="MAKORIN-RELATED"/>
    <property type="match status" value="1"/>
</dbReference>
<dbReference type="InterPro" id="IPR000571">
    <property type="entry name" value="Znf_CCCH"/>
</dbReference>
<evidence type="ECO:0000313" key="9">
    <source>
        <dbReference type="EMBL" id="CCF54919.1"/>
    </source>
</evidence>
<dbReference type="InterPro" id="IPR017907">
    <property type="entry name" value="Znf_RING_CS"/>
</dbReference>
<dbReference type="Proteomes" id="UP000006174">
    <property type="component" value="Unassembled WGS sequence"/>
</dbReference>
<keyword evidence="4 5" id="KW-0862">Zinc</keyword>
<dbReference type="GO" id="GO:0061630">
    <property type="term" value="F:ubiquitin protein ligase activity"/>
    <property type="evidence" value="ECO:0007669"/>
    <property type="project" value="InterPro"/>
</dbReference>
<dbReference type="EMBL" id="CAGI01000196">
    <property type="protein sequence ID" value="CCF54919.1"/>
    <property type="molecule type" value="Genomic_DNA"/>
</dbReference>
<feature type="domain" description="RING-type" evidence="7">
    <location>
        <begin position="136"/>
        <end position="180"/>
    </location>
</feature>
<dbReference type="HOGENOM" id="CLU_874919_0_0_1"/>
<feature type="zinc finger region" description="C3H1-type" evidence="5">
    <location>
        <begin position="17"/>
        <end position="45"/>
    </location>
</feature>
<accession>I2G6X6</accession>
<dbReference type="eggNOG" id="KOG1039">
    <property type="taxonomic scope" value="Eukaryota"/>
</dbReference>
<dbReference type="PROSITE" id="PS00518">
    <property type="entry name" value="ZF_RING_1"/>
    <property type="match status" value="1"/>
</dbReference>
<feature type="zinc finger region" description="C3H1-type" evidence="5">
    <location>
        <begin position="208"/>
        <end position="245"/>
    </location>
</feature>
<dbReference type="InterPro" id="IPR018957">
    <property type="entry name" value="Znf_C3HC4_RING-type"/>
</dbReference>
<keyword evidence="2 5" id="KW-0479">Metal-binding</keyword>
<dbReference type="PROSITE" id="PS50089">
    <property type="entry name" value="ZF_RING_2"/>
    <property type="match status" value="1"/>
</dbReference>
<feature type="region of interest" description="Disordered" evidence="6">
    <location>
        <begin position="1"/>
        <end position="23"/>
    </location>
</feature>
<name>I2G6X6_USTHO</name>
<evidence type="ECO:0000259" key="8">
    <source>
        <dbReference type="PROSITE" id="PS50103"/>
    </source>
</evidence>
<dbReference type="InterPro" id="IPR036855">
    <property type="entry name" value="Znf_CCCH_sf"/>
</dbReference>
<dbReference type="Pfam" id="PF00097">
    <property type="entry name" value="zf-C3HC4"/>
    <property type="match status" value="1"/>
</dbReference>
<evidence type="ECO:0000313" key="10">
    <source>
        <dbReference type="Proteomes" id="UP000006174"/>
    </source>
</evidence>
<dbReference type="SUPFAM" id="SSF90229">
    <property type="entry name" value="CCCH zinc finger"/>
    <property type="match status" value="1"/>
</dbReference>
<feature type="compositionally biased region" description="Polar residues" evidence="6">
    <location>
        <begin position="8"/>
        <end position="21"/>
    </location>
</feature>
<keyword evidence="1" id="KW-0808">Transferase</keyword>
<dbReference type="SUPFAM" id="SSF57850">
    <property type="entry name" value="RING/U-box"/>
    <property type="match status" value="1"/>
</dbReference>
<dbReference type="SMART" id="SM00356">
    <property type="entry name" value="ZnF_C3H1"/>
    <property type="match status" value="2"/>
</dbReference>
<keyword evidence="3 5" id="KW-0863">Zinc-finger</keyword>
<dbReference type="InterPro" id="IPR013083">
    <property type="entry name" value="Znf_RING/FYVE/PHD"/>
</dbReference>
<evidence type="ECO:0000256" key="1">
    <source>
        <dbReference type="ARBA" id="ARBA00022679"/>
    </source>
</evidence>